<dbReference type="InterPro" id="IPR038488">
    <property type="entry name" value="Integrase_DNA-bd_sf"/>
</dbReference>
<dbReference type="CDD" id="cd00801">
    <property type="entry name" value="INT_P4_C"/>
    <property type="match status" value="1"/>
</dbReference>
<dbReference type="Gene3D" id="1.10.443.10">
    <property type="entry name" value="Intergrase catalytic core"/>
    <property type="match status" value="1"/>
</dbReference>
<dbReference type="PANTHER" id="PTHR30629:SF2">
    <property type="entry name" value="PROPHAGE INTEGRASE INTS-RELATED"/>
    <property type="match status" value="1"/>
</dbReference>
<dbReference type="KEGG" id="pla:Plav_0357"/>
<dbReference type="Gene3D" id="3.30.160.390">
    <property type="entry name" value="Integrase, DNA-binding domain"/>
    <property type="match status" value="1"/>
</dbReference>
<dbReference type="eggNOG" id="COG0582">
    <property type="taxonomic scope" value="Bacteria"/>
</dbReference>
<comment type="similarity">
    <text evidence="1">Belongs to the 'phage' integrase family.</text>
</comment>
<dbReference type="GO" id="GO:0015074">
    <property type="term" value="P:DNA integration"/>
    <property type="evidence" value="ECO:0007669"/>
    <property type="project" value="UniProtKB-KW"/>
</dbReference>
<name>A7HPZ7_PARL1</name>
<organism evidence="8 9">
    <name type="scientific">Parvibaculum lavamentivorans (strain DS-1 / DSM 13023 / NCIMB 13966)</name>
    <dbReference type="NCBI Taxonomy" id="402881"/>
    <lineage>
        <taxon>Bacteria</taxon>
        <taxon>Pseudomonadati</taxon>
        <taxon>Pseudomonadota</taxon>
        <taxon>Alphaproteobacteria</taxon>
        <taxon>Hyphomicrobiales</taxon>
        <taxon>Parvibaculaceae</taxon>
        <taxon>Parvibaculum</taxon>
    </lineage>
</organism>
<keyword evidence="3 5" id="KW-0238">DNA-binding</keyword>
<dbReference type="InterPro" id="IPR044068">
    <property type="entry name" value="CB"/>
</dbReference>
<dbReference type="GO" id="GO:0006310">
    <property type="term" value="P:DNA recombination"/>
    <property type="evidence" value="ECO:0007669"/>
    <property type="project" value="UniProtKB-KW"/>
</dbReference>
<dbReference type="PANTHER" id="PTHR30629">
    <property type="entry name" value="PROPHAGE INTEGRASE"/>
    <property type="match status" value="1"/>
</dbReference>
<dbReference type="InterPro" id="IPR053876">
    <property type="entry name" value="Phage_int_M"/>
</dbReference>
<dbReference type="Gene3D" id="1.10.150.130">
    <property type="match status" value="1"/>
</dbReference>
<feature type="domain" description="Tyr recombinase" evidence="6">
    <location>
        <begin position="188"/>
        <end position="380"/>
    </location>
</feature>
<evidence type="ECO:0000313" key="9">
    <source>
        <dbReference type="Proteomes" id="UP000006377"/>
    </source>
</evidence>
<evidence type="ECO:0000259" key="7">
    <source>
        <dbReference type="PROSITE" id="PS51900"/>
    </source>
</evidence>
<keyword evidence="4" id="KW-0233">DNA recombination</keyword>
<dbReference type="InterPro" id="IPR010998">
    <property type="entry name" value="Integrase_recombinase_N"/>
</dbReference>
<dbReference type="PROSITE" id="PS51900">
    <property type="entry name" value="CB"/>
    <property type="match status" value="1"/>
</dbReference>
<keyword evidence="9" id="KW-1185">Reference proteome</keyword>
<dbReference type="Pfam" id="PF13356">
    <property type="entry name" value="Arm-DNA-bind_3"/>
    <property type="match status" value="1"/>
</dbReference>
<evidence type="ECO:0000256" key="2">
    <source>
        <dbReference type="ARBA" id="ARBA00022908"/>
    </source>
</evidence>
<protein>
    <submittedName>
        <fullName evidence="8">Integrase family protein</fullName>
    </submittedName>
</protein>
<evidence type="ECO:0000256" key="4">
    <source>
        <dbReference type="ARBA" id="ARBA00023172"/>
    </source>
</evidence>
<dbReference type="Pfam" id="PF22022">
    <property type="entry name" value="Phage_int_M"/>
    <property type="match status" value="1"/>
</dbReference>
<dbReference type="STRING" id="402881.Plav_0357"/>
<dbReference type="Pfam" id="PF00589">
    <property type="entry name" value="Phage_integrase"/>
    <property type="match status" value="1"/>
</dbReference>
<dbReference type="InterPro" id="IPR050808">
    <property type="entry name" value="Phage_Integrase"/>
</dbReference>
<evidence type="ECO:0000256" key="3">
    <source>
        <dbReference type="ARBA" id="ARBA00023125"/>
    </source>
</evidence>
<evidence type="ECO:0000259" key="6">
    <source>
        <dbReference type="PROSITE" id="PS51898"/>
    </source>
</evidence>
<dbReference type="EMBL" id="CP000774">
    <property type="protein sequence ID" value="ABS61980.1"/>
    <property type="molecule type" value="Genomic_DNA"/>
</dbReference>
<dbReference type="GO" id="GO:0003677">
    <property type="term" value="F:DNA binding"/>
    <property type="evidence" value="ECO:0007669"/>
    <property type="project" value="UniProtKB-UniRule"/>
</dbReference>
<dbReference type="InterPro" id="IPR013762">
    <property type="entry name" value="Integrase-like_cat_sf"/>
</dbReference>
<reference evidence="8 9" key="1">
    <citation type="journal article" date="2011" name="Stand. Genomic Sci.">
        <title>Complete genome sequence of Parvibaculum lavamentivorans type strain (DS-1(T)).</title>
        <authorList>
            <person name="Schleheck D."/>
            <person name="Weiss M."/>
            <person name="Pitluck S."/>
            <person name="Bruce D."/>
            <person name="Land M.L."/>
            <person name="Han S."/>
            <person name="Saunders E."/>
            <person name="Tapia R."/>
            <person name="Detter C."/>
            <person name="Brettin T."/>
            <person name="Han J."/>
            <person name="Woyke T."/>
            <person name="Goodwin L."/>
            <person name="Pennacchio L."/>
            <person name="Nolan M."/>
            <person name="Cook A.M."/>
            <person name="Kjelleberg S."/>
            <person name="Thomas T."/>
        </authorList>
    </citation>
    <scope>NUCLEOTIDE SEQUENCE [LARGE SCALE GENOMIC DNA]</scope>
    <source>
        <strain evidence="9">DS-1 / DSM 13023 / NCIMB 13966</strain>
    </source>
</reference>
<accession>A7HPZ7</accession>
<dbReference type="HOGENOM" id="CLU_027562_0_4_5"/>
<dbReference type="InterPro" id="IPR011010">
    <property type="entry name" value="DNA_brk_join_enz"/>
</dbReference>
<dbReference type="OrthoDB" id="7615137at2"/>
<feature type="domain" description="Core-binding (CB)" evidence="7">
    <location>
        <begin position="86"/>
        <end position="167"/>
    </location>
</feature>
<proteinExistence type="inferred from homology"/>
<dbReference type="InterPro" id="IPR025166">
    <property type="entry name" value="Integrase_DNA_bind_dom"/>
</dbReference>
<sequence>MRLTDISLKTLQPPVKGQVTYADDTLPGFGVRVSQGGVKSFVVVHGRNRKRTTIGRYPTISLQDARKAAKQILAERTLGKHEAPPIDFEAGLKLFLAAHFPENYPKPRTRAETKRQLEKHFLPSLRHEKLEHIQAREISRIIDKMHKTPGEARHAFAVIRLFFNWAFRRGYVDRSPCERLQAPKQSLPRDRVLTQDEIRTVLGHARERDTTFNSIVQLLLLTGQRRGEIASLQADWIDFDSRTITLPATVTKNKRQHAFPFGEMAEVILKRALLQAQQSREERREYEDADEKALLLFPARGKHTAFDGWSKGKPNFDKGCPIDHWTLHDLRRTCATNLAALGVPVHVTEKLLNHISGTTSGIVAVYQRHAYMDEMRDAIERWELHLRSQ</sequence>
<evidence type="ECO:0000313" key="8">
    <source>
        <dbReference type="EMBL" id="ABS61980.1"/>
    </source>
</evidence>
<dbReference type="AlphaFoldDB" id="A7HPZ7"/>
<dbReference type="InterPro" id="IPR002104">
    <property type="entry name" value="Integrase_catalytic"/>
</dbReference>
<keyword evidence="2" id="KW-0229">DNA integration</keyword>
<dbReference type="Proteomes" id="UP000006377">
    <property type="component" value="Chromosome"/>
</dbReference>
<dbReference type="PROSITE" id="PS51898">
    <property type="entry name" value="TYR_RECOMBINASE"/>
    <property type="match status" value="1"/>
</dbReference>
<evidence type="ECO:0000256" key="5">
    <source>
        <dbReference type="PROSITE-ProRule" id="PRU01248"/>
    </source>
</evidence>
<evidence type="ECO:0000256" key="1">
    <source>
        <dbReference type="ARBA" id="ARBA00008857"/>
    </source>
</evidence>
<dbReference type="RefSeq" id="WP_011995271.1">
    <property type="nucleotide sequence ID" value="NC_009719.1"/>
</dbReference>
<dbReference type="SUPFAM" id="SSF56349">
    <property type="entry name" value="DNA breaking-rejoining enzymes"/>
    <property type="match status" value="1"/>
</dbReference>
<gene>
    <name evidence="8" type="ordered locus">Plav_0357</name>
</gene>